<keyword evidence="1" id="KW-1133">Transmembrane helix</keyword>
<evidence type="ECO:0000313" key="5">
    <source>
        <dbReference type="Proteomes" id="UP000561271"/>
    </source>
</evidence>
<feature type="non-terminal residue" evidence="4">
    <location>
        <position position="1"/>
    </location>
</feature>
<dbReference type="AlphaFoldDB" id="A0A6V8Q036"/>
<reference evidence="4 5" key="1">
    <citation type="journal article" date="2020" name="Front. Microbiol.">
        <title>Single-cell genomics of novel Actinobacteria with the Wood-Ljungdahl pathway discovered in a serpentinizing system.</title>
        <authorList>
            <person name="Merino N."/>
            <person name="Kawai M."/>
            <person name="Boyd E.S."/>
            <person name="Colman D.R."/>
            <person name="McGlynn S.E."/>
            <person name="Nealson K.H."/>
            <person name="Kurokawa K."/>
            <person name="Hongoh Y."/>
        </authorList>
    </citation>
    <scope>NUCLEOTIDE SEQUENCE [LARGE SCALE GENOMIC DNA]</scope>
    <source>
        <strain evidence="4 5">S44</strain>
    </source>
</reference>
<comment type="caution">
    <text evidence="4">The sequence shown here is derived from an EMBL/GenBank/DDBJ whole genome shotgun (WGS) entry which is preliminary data.</text>
</comment>
<sequence length="274" mass="29198">CVSGQGGGISLRIWQGVIPLMLVVLLSISAIGIGASEVAAQQANDVGMAVLSLDVQKDGWAQVELKALFDKELVAEWGYSQDEIVDGIKSDAEEAGFKVAPYSEGEMIGARATKQLSLVEMQDLRQIFEPDYPSEQAGPLLAIERGFFYTRYRLATDFDLGEAEGPLGPGQLRLTLPGKVTQHNANEEEGKALVWHLAWGPNRIEAEARAVNLAAMALVISIIVGALGGTFFAISRLSKPFALATLPTGAKFCPQCGNSLAPGDTFCSQCGTKL</sequence>
<accession>A0A6V8Q036</accession>
<feature type="transmembrane region" description="Helical" evidence="1">
    <location>
        <begin position="213"/>
        <end position="234"/>
    </location>
</feature>
<feature type="transmembrane region" description="Helical" evidence="1">
    <location>
        <begin position="13"/>
        <end position="35"/>
    </location>
</feature>
<gene>
    <name evidence="4" type="ORF">HKBW3S44_01738</name>
</gene>
<keyword evidence="1" id="KW-0812">Transmembrane</keyword>
<proteinExistence type="predicted"/>
<evidence type="ECO:0000259" key="2">
    <source>
        <dbReference type="Pfam" id="PF13240"/>
    </source>
</evidence>
<feature type="domain" description="LppM" evidence="3">
    <location>
        <begin position="51"/>
        <end position="210"/>
    </location>
</feature>
<evidence type="ECO:0000313" key="4">
    <source>
        <dbReference type="EMBL" id="GFP38058.1"/>
    </source>
</evidence>
<dbReference type="Proteomes" id="UP000561271">
    <property type="component" value="Unassembled WGS sequence"/>
</dbReference>
<organism evidence="4 5">
    <name type="scientific">Candidatus Hakubella thermalkaliphila</name>
    <dbReference type="NCBI Taxonomy" id="2754717"/>
    <lineage>
        <taxon>Bacteria</taxon>
        <taxon>Bacillati</taxon>
        <taxon>Actinomycetota</taxon>
        <taxon>Actinomycetota incertae sedis</taxon>
        <taxon>Candidatus Hakubellales</taxon>
        <taxon>Candidatus Hakubellaceae</taxon>
        <taxon>Candidatus Hakubella</taxon>
    </lineage>
</organism>
<dbReference type="EMBL" id="BLSC01000302">
    <property type="protein sequence ID" value="GFP38058.1"/>
    <property type="molecule type" value="Genomic_DNA"/>
</dbReference>
<feature type="domain" description="Zinc-ribbon" evidence="2">
    <location>
        <begin position="252"/>
        <end position="274"/>
    </location>
</feature>
<dbReference type="Pfam" id="PF21946">
    <property type="entry name" value="LppM"/>
    <property type="match status" value="1"/>
</dbReference>
<keyword evidence="1" id="KW-0472">Membrane</keyword>
<dbReference type="Pfam" id="PF13240">
    <property type="entry name" value="Zn_Ribbon_1"/>
    <property type="match status" value="1"/>
</dbReference>
<evidence type="ECO:0000256" key="1">
    <source>
        <dbReference type="SAM" id="Phobius"/>
    </source>
</evidence>
<name>A0A6V8Q036_9ACTN</name>
<evidence type="ECO:0000259" key="3">
    <source>
        <dbReference type="Pfam" id="PF21946"/>
    </source>
</evidence>
<protein>
    <submittedName>
        <fullName evidence="4">Uncharacterized protein</fullName>
    </submittedName>
</protein>
<dbReference type="InterPro" id="IPR053807">
    <property type="entry name" value="LppM"/>
</dbReference>
<dbReference type="RefSeq" id="WP_219853990.1">
    <property type="nucleotide sequence ID" value="NZ_BLSC01000302.1"/>
</dbReference>
<dbReference type="InterPro" id="IPR026870">
    <property type="entry name" value="Zinc_ribbon_dom"/>
</dbReference>